<keyword evidence="7 9" id="KW-1133">Transmembrane helix</keyword>
<feature type="transmembrane region" description="Helical" evidence="9">
    <location>
        <begin position="275"/>
        <end position="301"/>
    </location>
</feature>
<evidence type="ECO:0000256" key="2">
    <source>
        <dbReference type="ARBA" id="ARBA00004760"/>
    </source>
</evidence>
<comment type="subcellular location">
    <subcellularLocation>
        <location evidence="1">Membrane</location>
        <topology evidence="1">Multi-pass membrane protein</topology>
    </subcellularLocation>
</comment>
<keyword evidence="6 9" id="KW-0812">Transmembrane</keyword>
<dbReference type="SUPFAM" id="SSF53448">
    <property type="entry name" value="Nucleotide-diphospho-sugar transferases"/>
    <property type="match status" value="1"/>
</dbReference>
<dbReference type="Proteomes" id="UP001144805">
    <property type="component" value="Unassembled WGS sequence"/>
</dbReference>
<accession>A0A9X3IK81</accession>
<proteinExistence type="predicted"/>
<evidence type="ECO:0000256" key="1">
    <source>
        <dbReference type="ARBA" id="ARBA00004141"/>
    </source>
</evidence>
<evidence type="ECO:0000256" key="4">
    <source>
        <dbReference type="ARBA" id="ARBA00022676"/>
    </source>
</evidence>
<sequence>MSIAILLAQVFCGLAALVHFGSIALVAWRSRTNRPDDAEPHGQPPVSILRPVCGIEHAIERTLGSGFALDYPDYELVFCVASPADPVIPRIRRLMAANPAVPARILVGDDRISINPKLNNLVKGWAAAKHEWIIMADSNVLMPPDYIDRMLDRWDAATGLVCSPPLGSEPDGYGAEFECAYLNTYQARWQLAADAVGQGFAQGKSMFWRRENLDRHGGIAALAADPAEDAAATKAIRANGQRIRLVRQPFAQPLGPRALRAVWSRQLRWARLRRVTFPAFFCLELLTGGLFPIALATWLAFNDAIPGWIAPLLAVAWYGAEAVLAKSLGWHYSRRSPLAWILRDLSLPVLWIAAVCGSGFEWRGNQMNVKKDSLLATEAD</sequence>
<dbReference type="Gene3D" id="3.90.550.10">
    <property type="entry name" value="Spore Coat Polysaccharide Biosynthesis Protein SpsA, Chain A"/>
    <property type="match status" value="1"/>
</dbReference>
<evidence type="ECO:0000256" key="5">
    <source>
        <dbReference type="ARBA" id="ARBA00022679"/>
    </source>
</evidence>
<dbReference type="InterPro" id="IPR029044">
    <property type="entry name" value="Nucleotide-diphossugar_trans"/>
</dbReference>
<dbReference type="GO" id="GO:0006679">
    <property type="term" value="P:glucosylceramide biosynthetic process"/>
    <property type="evidence" value="ECO:0007669"/>
    <property type="project" value="TreeGrafter"/>
</dbReference>
<feature type="transmembrane region" description="Helical" evidence="9">
    <location>
        <begin position="6"/>
        <end position="28"/>
    </location>
</feature>
<evidence type="ECO:0000313" key="11">
    <source>
        <dbReference type="Proteomes" id="UP001144805"/>
    </source>
</evidence>
<evidence type="ECO:0000256" key="7">
    <source>
        <dbReference type="ARBA" id="ARBA00022989"/>
    </source>
</evidence>
<dbReference type="GO" id="GO:0016020">
    <property type="term" value="C:membrane"/>
    <property type="evidence" value="ECO:0007669"/>
    <property type="project" value="UniProtKB-SubCell"/>
</dbReference>
<evidence type="ECO:0000313" key="10">
    <source>
        <dbReference type="EMBL" id="MCX5569178.1"/>
    </source>
</evidence>
<dbReference type="PANTHER" id="PTHR12726">
    <property type="entry name" value="CERAMIDE GLUCOSYLTRANSFERASE"/>
    <property type="match status" value="1"/>
</dbReference>
<comment type="pathway">
    <text evidence="3">Sphingolipid metabolism.</text>
</comment>
<feature type="transmembrane region" description="Helical" evidence="9">
    <location>
        <begin position="307"/>
        <end position="328"/>
    </location>
</feature>
<comment type="pathway">
    <text evidence="2">Lipid metabolism; sphingolipid metabolism.</text>
</comment>
<dbReference type="AlphaFoldDB" id="A0A9X3IK81"/>
<comment type="caution">
    <text evidence="10">The sequence shown here is derived from an EMBL/GenBank/DDBJ whole genome shotgun (WGS) entry which is preliminary data.</text>
</comment>
<name>A0A9X3IK81_9HYPH</name>
<keyword evidence="8 9" id="KW-0472">Membrane</keyword>
<organism evidence="10 11">
    <name type="scientific">Kaistia nematophila</name>
    <dbReference type="NCBI Taxonomy" id="2994654"/>
    <lineage>
        <taxon>Bacteria</taxon>
        <taxon>Pseudomonadati</taxon>
        <taxon>Pseudomonadota</taxon>
        <taxon>Alphaproteobacteria</taxon>
        <taxon>Hyphomicrobiales</taxon>
        <taxon>Kaistiaceae</taxon>
        <taxon>Kaistia</taxon>
    </lineage>
</organism>
<protein>
    <submittedName>
        <fullName evidence="10">Ceramide glucosyltransferase</fullName>
    </submittedName>
</protein>
<evidence type="ECO:0000256" key="8">
    <source>
        <dbReference type="ARBA" id="ARBA00023136"/>
    </source>
</evidence>
<dbReference type="InterPro" id="IPR025993">
    <property type="entry name" value="Ceramide_glucosylTrfase"/>
</dbReference>
<dbReference type="PANTHER" id="PTHR12726:SF0">
    <property type="entry name" value="CERAMIDE GLUCOSYLTRANSFERASE"/>
    <property type="match status" value="1"/>
</dbReference>
<dbReference type="GO" id="GO:0008120">
    <property type="term" value="F:ceramide glucosyltransferase activity"/>
    <property type="evidence" value="ECO:0007669"/>
    <property type="project" value="TreeGrafter"/>
</dbReference>
<keyword evidence="5" id="KW-0808">Transferase</keyword>
<reference evidence="10" key="1">
    <citation type="submission" date="2022-11" db="EMBL/GenBank/DDBJ databases">
        <title>Biodiversity and phylogenetic relationships of bacteria.</title>
        <authorList>
            <person name="Machado R.A.R."/>
            <person name="Bhat A."/>
            <person name="Loulou A."/>
            <person name="Kallel S."/>
        </authorList>
    </citation>
    <scope>NUCLEOTIDE SEQUENCE</scope>
    <source>
        <strain evidence="10">K-TC2</strain>
    </source>
</reference>
<dbReference type="CDD" id="cd02520">
    <property type="entry name" value="Glucosylceramide_synthase"/>
    <property type="match status" value="1"/>
</dbReference>
<keyword evidence="11" id="KW-1185">Reference proteome</keyword>
<dbReference type="Pfam" id="PF13506">
    <property type="entry name" value="Glyco_transf_21"/>
    <property type="match status" value="1"/>
</dbReference>
<dbReference type="RefSeq" id="WP_266338127.1">
    <property type="nucleotide sequence ID" value="NZ_JAPKNK010000002.1"/>
</dbReference>
<evidence type="ECO:0000256" key="6">
    <source>
        <dbReference type="ARBA" id="ARBA00022692"/>
    </source>
</evidence>
<evidence type="ECO:0000256" key="9">
    <source>
        <dbReference type="SAM" id="Phobius"/>
    </source>
</evidence>
<dbReference type="EMBL" id="JAPKNK010000002">
    <property type="protein sequence ID" value="MCX5569178.1"/>
    <property type="molecule type" value="Genomic_DNA"/>
</dbReference>
<keyword evidence="4" id="KW-0328">Glycosyltransferase</keyword>
<gene>
    <name evidence="10" type="ORF">OSH07_08225</name>
</gene>
<evidence type="ECO:0000256" key="3">
    <source>
        <dbReference type="ARBA" id="ARBA00004991"/>
    </source>
</evidence>